<gene>
    <name evidence="2" type="ORF">HK105_200624</name>
</gene>
<accession>A0ABR4NJR0</accession>
<evidence type="ECO:0008006" key="4">
    <source>
        <dbReference type="Google" id="ProtNLM"/>
    </source>
</evidence>
<dbReference type="EMBL" id="JADGIZ020000002">
    <property type="protein sequence ID" value="KAL2919710.1"/>
    <property type="molecule type" value="Genomic_DNA"/>
</dbReference>
<dbReference type="InterPro" id="IPR052050">
    <property type="entry name" value="SecEffector_AnkRepeat"/>
</dbReference>
<dbReference type="Proteomes" id="UP001527925">
    <property type="component" value="Unassembled WGS sequence"/>
</dbReference>
<dbReference type="SUPFAM" id="SSF140860">
    <property type="entry name" value="Pseudo ankyrin repeat-like"/>
    <property type="match status" value="1"/>
</dbReference>
<evidence type="ECO:0000256" key="1">
    <source>
        <dbReference type="SAM" id="MobiDB-lite"/>
    </source>
</evidence>
<protein>
    <recommendedName>
        <fullName evidence="4">Ankyrin repeat protein</fullName>
    </recommendedName>
</protein>
<organism evidence="2 3">
    <name type="scientific">Polyrhizophydium stewartii</name>
    <dbReference type="NCBI Taxonomy" id="2732419"/>
    <lineage>
        <taxon>Eukaryota</taxon>
        <taxon>Fungi</taxon>
        <taxon>Fungi incertae sedis</taxon>
        <taxon>Chytridiomycota</taxon>
        <taxon>Chytridiomycota incertae sedis</taxon>
        <taxon>Chytridiomycetes</taxon>
        <taxon>Rhizophydiales</taxon>
        <taxon>Rhizophydiales incertae sedis</taxon>
        <taxon>Polyrhizophydium</taxon>
    </lineage>
</organism>
<evidence type="ECO:0000313" key="3">
    <source>
        <dbReference type="Proteomes" id="UP001527925"/>
    </source>
</evidence>
<dbReference type="InterPro" id="IPR036770">
    <property type="entry name" value="Ankyrin_rpt-contain_sf"/>
</dbReference>
<dbReference type="PANTHER" id="PTHR46586:SF3">
    <property type="entry name" value="ANKYRIN REPEAT-CONTAINING PROTEIN"/>
    <property type="match status" value="1"/>
</dbReference>
<name>A0ABR4NJR0_9FUNG</name>
<feature type="region of interest" description="Disordered" evidence="1">
    <location>
        <begin position="1"/>
        <end position="69"/>
    </location>
</feature>
<comment type="caution">
    <text evidence="2">The sequence shown here is derived from an EMBL/GenBank/DDBJ whole genome shotgun (WGS) entry which is preliminary data.</text>
</comment>
<evidence type="ECO:0000313" key="2">
    <source>
        <dbReference type="EMBL" id="KAL2919710.1"/>
    </source>
</evidence>
<keyword evidence="3" id="KW-1185">Reference proteome</keyword>
<proteinExistence type="predicted"/>
<dbReference type="PANTHER" id="PTHR46586">
    <property type="entry name" value="ANKYRIN REPEAT-CONTAINING PROTEIN"/>
    <property type="match status" value="1"/>
</dbReference>
<sequence>MDSGQALPSDVAPHRQQQHASGIMASPPAAGRLVADTVQPPTAAALPAGRTDPPAPYRRTNGFRPDATNEWDRMPAEIQNKILDAASPLTKFVNGLLLAAELHALSETQREQVWQDANDVDWQGDLDLLPRVDFASKNLKLHSRSLFDRLKPRLAAWSAARVAVLNGWADLFDYNHPQLLERAAVEAGDLHLLRDLIDTRKIVVPRPSLIQDLASRGHLDAIKFMDSRIRSSGWSRLVGYSAAKSGSLDLVVWLSEHHPECLDAAAFEGAASRGHMHIVRWLADNCKFGCMWHALRVAAELGSFEMLTFLHERYSSALADAPQGASFVSTDIRVIEWLDERGLANPLHIVLHIVKMSRIDTLEWAVARFGIELGQIHLDEAHRRRNNAVIMWAYERGMPFTRDGANTAAWLCNIELMNWVISRERGSISMLVDATAKLGNPPLVEWWRERHGVVFGQRELEVAIREYNCSLAEHLLAIEDADWDFVSLSAALVASEQAIDDENDAWLEEVAYGWAMFNEDKREVVQGIGAAIQAAATRRAERTQ</sequence>
<dbReference type="Gene3D" id="1.25.40.20">
    <property type="entry name" value="Ankyrin repeat-containing domain"/>
    <property type="match status" value="1"/>
</dbReference>
<reference evidence="2 3" key="1">
    <citation type="submission" date="2023-09" db="EMBL/GenBank/DDBJ databases">
        <title>Pangenome analysis of Batrachochytrium dendrobatidis and related Chytrids.</title>
        <authorList>
            <person name="Yacoub M.N."/>
            <person name="Stajich J.E."/>
            <person name="James T.Y."/>
        </authorList>
    </citation>
    <scope>NUCLEOTIDE SEQUENCE [LARGE SCALE GENOMIC DNA]</scope>
    <source>
        <strain evidence="2 3">JEL0888</strain>
    </source>
</reference>